<dbReference type="InterPro" id="IPR000014">
    <property type="entry name" value="PAS"/>
</dbReference>
<dbReference type="Pfam" id="PF02518">
    <property type="entry name" value="HATPase_c"/>
    <property type="match status" value="1"/>
</dbReference>
<comment type="catalytic activity">
    <reaction evidence="1">
        <text>ATP + protein L-histidine = ADP + protein N-phospho-L-histidine.</text>
        <dbReference type="EC" id="2.7.13.3"/>
    </reaction>
</comment>
<dbReference type="GO" id="GO:0000155">
    <property type="term" value="F:phosphorelay sensor kinase activity"/>
    <property type="evidence" value="ECO:0007669"/>
    <property type="project" value="InterPro"/>
</dbReference>
<dbReference type="CDD" id="cd00082">
    <property type="entry name" value="HisKA"/>
    <property type="match status" value="1"/>
</dbReference>
<gene>
    <name evidence="10" type="ORF">B0A55_10530</name>
</gene>
<evidence type="ECO:0000256" key="5">
    <source>
        <dbReference type="ARBA" id="ARBA00022777"/>
    </source>
</evidence>
<protein>
    <recommendedName>
        <fullName evidence="2">histidine kinase</fullName>
        <ecNumber evidence="2">2.7.13.3</ecNumber>
    </recommendedName>
</protein>
<dbReference type="InterPro" id="IPR005467">
    <property type="entry name" value="His_kinase_dom"/>
</dbReference>
<dbReference type="InterPro" id="IPR001789">
    <property type="entry name" value="Sig_transdc_resp-reg_receiver"/>
</dbReference>
<dbReference type="InterPro" id="IPR036890">
    <property type="entry name" value="HATPase_C_sf"/>
</dbReference>
<dbReference type="SUPFAM" id="SSF52172">
    <property type="entry name" value="CheY-like"/>
    <property type="match status" value="1"/>
</dbReference>
<dbReference type="PROSITE" id="PS50110">
    <property type="entry name" value="RESPONSE_REGULATORY"/>
    <property type="match status" value="1"/>
</dbReference>
<dbReference type="InterPro" id="IPR003594">
    <property type="entry name" value="HATPase_dom"/>
</dbReference>
<dbReference type="GO" id="GO:0009927">
    <property type="term" value="F:histidine phosphotransfer kinase activity"/>
    <property type="evidence" value="ECO:0007669"/>
    <property type="project" value="TreeGrafter"/>
</dbReference>
<dbReference type="InterPro" id="IPR035965">
    <property type="entry name" value="PAS-like_dom_sf"/>
</dbReference>
<dbReference type="AlphaFoldDB" id="A0A4U0WHV1"/>
<dbReference type="EC" id="2.7.13.3" evidence="2"/>
<feature type="region of interest" description="Disordered" evidence="7">
    <location>
        <begin position="643"/>
        <end position="688"/>
    </location>
</feature>
<dbReference type="OrthoDB" id="60033at2759"/>
<dbReference type="Pfam" id="PF00072">
    <property type="entry name" value="Response_reg"/>
    <property type="match status" value="1"/>
</dbReference>
<evidence type="ECO:0000259" key="8">
    <source>
        <dbReference type="PROSITE" id="PS50109"/>
    </source>
</evidence>
<dbReference type="Pfam" id="PF13188">
    <property type="entry name" value="PAS_8"/>
    <property type="match status" value="1"/>
</dbReference>
<feature type="compositionally biased region" description="Low complexity" evidence="7">
    <location>
        <begin position="644"/>
        <end position="655"/>
    </location>
</feature>
<sequence length="838" mass="92564">MGRSYYEAFPELSQSLAPQLEHAATTGQTVDMDNILLFVQRNGYSEESYFIGQFIPVIGDSGTIEGFYNTVLESTAQVLFERRRRAEGHLETGQDGLIPWFRHVRLTGKPHVLSATDVGLRGWFDGIAWCGYGEPSRDLVVCPLAISGNVLGFFVQGTNPRRPYDETMESSIIDATRQMEVKWINAITAQQARLRELVLERRATDSEGRLRHMAQHAPMGMCQIGTDHKIQFANDQFYEITGHDRSKPDLSEFRKSLAADERDRSLQTAEGLLSGVTRIVQEIRLERSWVPPVKDHSDATPVNAWTHVIAFPLMENGKAKLLMAYVSDISHQKWAEDVQTRNAAAATLAKRRQEEFIDVTSHEMRNPLSAITQLADGISRSLHTNPGDDPETWRNIVQENAAAAGTILACAAHQKRIIDDVLILSRLESHMLSIAPVVGQPSKVVADTIRMFDGEAEMTGTKIEAVRDESYSTWDVDWMLMDTSRLTQILINLISNAIKFTASQPTRKIKVSFGQLPRRLQHLQTAFGDVEWISPKDSGRVHATLPELTSDEEKLYIYFCVQDTGLGVTPHQMGRLFKRFSQATSKTHIAYGGSGLGLYICRELAEKQGGGVGVASHPGKGSAFAFYIETRAAAAPEQITAELSTTTTSKPPATAGEASSLPRRPSPRLGVTNGAASPAEIHGSSQPSARLQPESLHVLLVEDNLVNQRVLAKQLQMAKCKVTVANHGAEALGILKKADCWRREWSGAPQSGNQADRLRIEVVLMDVEMPVMDGLTCSRRIRELEGEGQITKHLPIIAVTANVRQEQKDTALAAGVDSVLSKPFTVGEVLARIREVLN</sequence>
<dbReference type="SMART" id="SM00387">
    <property type="entry name" value="HATPase_c"/>
    <property type="match status" value="1"/>
</dbReference>
<dbReference type="Pfam" id="PF00512">
    <property type="entry name" value="HisKA"/>
    <property type="match status" value="1"/>
</dbReference>
<evidence type="ECO:0000256" key="7">
    <source>
        <dbReference type="SAM" id="MobiDB-lite"/>
    </source>
</evidence>
<dbReference type="PRINTS" id="PR00344">
    <property type="entry name" value="BCTRLSENSOR"/>
</dbReference>
<dbReference type="SMART" id="SM00448">
    <property type="entry name" value="REC"/>
    <property type="match status" value="1"/>
</dbReference>
<dbReference type="Proteomes" id="UP000309340">
    <property type="component" value="Unassembled WGS sequence"/>
</dbReference>
<dbReference type="CDD" id="cd17546">
    <property type="entry name" value="REC_hyHK_CKI1_RcsC-like"/>
    <property type="match status" value="1"/>
</dbReference>
<dbReference type="Gene3D" id="3.30.565.10">
    <property type="entry name" value="Histidine kinase-like ATPase, C-terminal domain"/>
    <property type="match status" value="1"/>
</dbReference>
<keyword evidence="11" id="KW-1185">Reference proteome</keyword>
<dbReference type="SUPFAM" id="SSF47384">
    <property type="entry name" value="Homodimeric domain of signal transducing histidine kinase"/>
    <property type="match status" value="1"/>
</dbReference>
<dbReference type="Gene3D" id="3.30.450.20">
    <property type="entry name" value="PAS domain"/>
    <property type="match status" value="2"/>
</dbReference>
<feature type="domain" description="Response regulatory" evidence="9">
    <location>
        <begin position="697"/>
        <end position="837"/>
    </location>
</feature>
<dbReference type="SMART" id="SM00388">
    <property type="entry name" value="HisKA"/>
    <property type="match status" value="1"/>
</dbReference>
<accession>A0A4U0WHV1</accession>
<feature type="modified residue" description="4-aspartylphosphate" evidence="6">
    <location>
        <position position="766"/>
    </location>
</feature>
<evidence type="ECO:0000259" key="9">
    <source>
        <dbReference type="PROSITE" id="PS50110"/>
    </source>
</evidence>
<dbReference type="InterPro" id="IPR003661">
    <property type="entry name" value="HisK_dim/P_dom"/>
</dbReference>
<evidence type="ECO:0000313" key="10">
    <source>
        <dbReference type="EMBL" id="TKA62197.1"/>
    </source>
</evidence>
<keyword evidence="4" id="KW-0808">Transferase</keyword>
<dbReference type="Gene3D" id="3.40.50.2300">
    <property type="match status" value="1"/>
</dbReference>
<evidence type="ECO:0000256" key="3">
    <source>
        <dbReference type="ARBA" id="ARBA00022553"/>
    </source>
</evidence>
<evidence type="ECO:0000256" key="1">
    <source>
        <dbReference type="ARBA" id="ARBA00000085"/>
    </source>
</evidence>
<dbReference type="STRING" id="329884.A0A4U0WHV1"/>
<dbReference type="InterPro" id="IPR011006">
    <property type="entry name" value="CheY-like_superfamily"/>
</dbReference>
<keyword evidence="3 6" id="KW-0597">Phosphoprotein</keyword>
<dbReference type="GO" id="GO:0005886">
    <property type="term" value="C:plasma membrane"/>
    <property type="evidence" value="ECO:0007669"/>
    <property type="project" value="TreeGrafter"/>
</dbReference>
<evidence type="ECO:0000256" key="6">
    <source>
        <dbReference type="PROSITE-ProRule" id="PRU00169"/>
    </source>
</evidence>
<dbReference type="PANTHER" id="PTHR43047:SF66">
    <property type="entry name" value="HISKA"/>
    <property type="match status" value="1"/>
</dbReference>
<dbReference type="PANTHER" id="PTHR43047">
    <property type="entry name" value="TWO-COMPONENT HISTIDINE PROTEIN KINASE"/>
    <property type="match status" value="1"/>
</dbReference>
<organism evidence="10 11">
    <name type="scientific">Friedmanniomyces simplex</name>
    <dbReference type="NCBI Taxonomy" id="329884"/>
    <lineage>
        <taxon>Eukaryota</taxon>
        <taxon>Fungi</taxon>
        <taxon>Dikarya</taxon>
        <taxon>Ascomycota</taxon>
        <taxon>Pezizomycotina</taxon>
        <taxon>Dothideomycetes</taxon>
        <taxon>Dothideomycetidae</taxon>
        <taxon>Mycosphaerellales</taxon>
        <taxon>Teratosphaeriaceae</taxon>
        <taxon>Friedmanniomyces</taxon>
    </lineage>
</organism>
<dbReference type="EMBL" id="NAJQ01001114">
    <property type="protein sequence ID" value="TKA62197.1"/>
    <property type="molecule type" value="Genomic_DNA"/>
</dbReference>
<reference evidence="10 11" key="1">
    <citation type="submission" date="2017-03" db="EMBL/GenBank/DDBJ databases">
        <title>Genomes of endolithic fungi from Antarctica.</title>
        <authorList>
            <person name="Coleine C."/>
            <person name="Masonjones S."/>
            <person name="Stajich J.E."/>
        </authorList>
    </citation>
    <scope>NUCLEOTIDE SEQUENCE [LARGE SCALE GENOMIC DNA]</scope>
    <source>
        <strain evidence="10 11">CCFEE 5184</strain>
    </source>
</reference>
<evidence type="ECO:0000256" key="2">
    <source>
        <dbReference type="ARBA" id="ARBA00012438"/>
    </source>
</evidence>
<dbReference type="InterPro" id="IPR036097">
    <property type="entry name" value="HisK_dim/P_sf"/>
</dbReference>
<comment type="caution">
    <text evidence="10">The sequence shown here is derived from an EMBL/GenBank/DDBJ whole genome shotgun (WGS) entry which is preliminary data.</text>
</comment>
<evidence type="ECO:0000313" key="11">
    <source>
        <dbReference type="Proteomes" id="UP000309340"/>
    </source>
</evidence>
<evidence type="ECO:0000256" key="4">
    <source>
        <dbReference type="ARBA" id="ARBA00022679"/>
    </source>
</evidence>
<dbReference type="SUPFAM" id="SSF55874">
    <property type="entry name" value="ATPase domain of HSP90 chaperone/DNA topoisomerase II/histidine kinase"/>
    <property type="match status" value="1"/>
</dbReference>
<feature type="domain" description="Histidine kinase" evidence="8">
    <location>
        <begin position="359"/>
        <end position="632"/>
    </location>
</feature>
<dbReference type="SUPFAM" id="SSF55785">
    <property type="entry name" value="PYP-like sensor domain (PAS domain)"/>
    <property type="match status" value="1"/>
</dbReference>
<dbReference type="Gene3D" id="1.10.287.130">
    <property type="match status" value="1"/>
</dbReference>
<keyword evidence="5" id="KW-0418">Kinase</keyword>
<dbReference type="PROSITE" id="PS50109">
    <property type="entry name" value="HIS_KIN"/>
    <property type="match status" value="1"/>
</dbReference>
<name>A0A4U0WHV1_9PEZI</name>
<dbReference type="InterPro" id="IPR004358">
    <property type="entry name" value="Sig_transdc_His_kin-like_C"/>
</dbReference>
<proteinExistence type="predicted"/>